<feature type="region of interest" description="Disordered" evidence="2">
    <location>
        <begin position="433"/>
        <end position="452"/>
    </location>
</feature>
<gene>
    <name evidence="3" type="ORF">H1R20_g6957</name>
</gene>
<dbReference type="CDD" id="cd22249">
    <property type="entry name" value="UDM1_RNF168_RNF169-like"/>
    <property type="match status" value="1"/>
</dbReference>
<dbReference type="SUPFAM" id="SSF54695">
    <property type="entry name" value="POZ domain"/>
    <property type="match status" value="1"/>
</dbReference>
<feature type="compositionally biased region" description="Polar residues" evidence="2">
    <location>
        <begin position="7"/>
        <end position="21"/>
    </location>
</feature>
<feature type="region of interest" description="Disordered" evidence="2">
    <location>
        <begin position="1"/>
        <end position="50"/>
    </location>
</feature>
<reference evidence="3" key="1">
    <citation type="submission" date="2022-06" db="EMBL/GenBank/DDBJ databases">
        <title>Genome Sequence of Candolleomyces eurysporus.</title>
        <authorList>
            <person name="Buettner E."/>
        </authorList>
    </citation>
    <scope>NUCLEOTIDE SEQUENCE</scope>
    <source>
        <strain evidence="3">VTCC 930004</strain>
    </source>
</reference>
<comment type="caution">
    <text evidence="3">The sequence shown here is derived from an EMBL/GenBank/DDBJ whole genome shotgun (WGS) entry which is preliminary data.</text>
</comment>
<sequence>MVVLEPNGSSSAKALKSQNHDNGPGPAPPKPPPYGHPGGTYPVEVRPGNPNVRPYPVAEAYPPNGHRRSPGMRSLVSAIGWSRDHSGGGWNGGYPIPEGVSLERCLEPAQWDNAFSPNLLSLVGDSYAANQSAQDSQMLPLSPYPFASKASFELPISSDSLYLLSRGAYASGRVDILTSTAQKQDSAAVHVTVRYYHQEVRDLVKLCKISRRFGDRGVGIFTPRYIGRGNPGNQLYFETLIVFPQSTRRHSPLRIKNLETDVHNTFHQVHEIAEHVVFSDISLTGSNSHISAADLAADVASVQTSNGAILGTFNASKELSLVTSNGLVKVDVHLDNGSSGTPSKLHIKTSNAPLEANISLYASTSGVKSQYPQYKVDTLTSNNKLEVDFQKSPADSTLYYDGYTSNGPTNVQLHAAYQGSFKVSTSNSWGSPELRVREHVPDPSGRGRKREVEHSTLYKGVLTGSVKWVDDEKEDKRLEKASPTDSQFRSITLNSSRMTQCAPPPPCDLDKVYYWDFITFSVENRLFRVPKYRLVSDSEHFASKYALDASGDSGSEHEYTSVENPQLNAVKLDDVSADEFQSFLKAVYPMVIQGELELSEDEWLSVLKLSTKWFFNGLRKMAIERLEHFNLNSIEKVQLGKEHFVEEWLLAGYRELAMRYEPITVEEALMIGLQEAIQLNPIREQWIRQDQFQVLTETFINQSVQDTFVDNFNLIQNTQSQYQTAEEKEEAARVLEERLTEQERIAECEAESERLRTMEVEEEKKLADLMQELEKQREKLEALRPATNSPKLDVCISPRSSFDIRVCVFPLAYGLV</sequence>
<feature type="coiled-coil region" evidence="1">
    <location>
        <begin position="715"/>
        <end position="786"/>
    </location>
</feature>
<name>A0A9W8JC76_9AGAR</name>
<feature type="non-terminal residue" evidence="3">
    <location>
        <position position="1"/>
    </location>
</feature>
<evidence type="ECO:0000256" key="1">
    <source>
        <dbReference type="SAM" id="Coils"/>
    </source>
</evidence>
<proteinExistence type="predicted"/>
<keyword evidence="1" id="KW-0175">Coiled coil</keyword>
<dbReference type="Gene3D" id="3.30.710.10">
    <property type="entry name" value="Potassium Channel Kv1.1, Chain A"/>
    <property type="match status" value="1"/>
</dbReference>
<dbReference type="OrthoDB" id="5570013at2759"/>
<dbReference type="Proteomes" id="UP001140091">
    <property type="component" value="Unassembled WGS sequence"/>
</dbReference>
<dbReference type="AlphaFoldDB" id="A0A9W8JC76"/>
<evidence type="ECO:0000256" key="2">
    <source>
        <dbReference type="SAM" id="MobiDB-lite"/>
    </source>
</evidence>
<protein>
    <recommendedName>
        <fullName evidence="5">BTB domain-containing protein</fullName>
    </recommendedName>
</protein>
<dbReference type="EMBL" id="JANBPK010000848">
    <property type="protein sequence ID" value="KAJ2930149.1"/>
    <property type="molecule type" value="Genomic_DNA"/>
</dbReference>
<organism evidence="3 4">
    <name type="scientific">Candolleomyces eurysporus</name>
    <dbReference type="NCBI Taxonomy" id="2828524"/>
    <lineage>
        <taxon>Eukaryota</taxon>
        <taxon>Fungi</taxon>
        <taxon>Dikarya</taxon>
        <taxon>Basidiomycota</taxon>
        <taxon>Agaricomycotina</taxon>
        <taxon>Agaricomycetes</taxon>
        <taxon>Agaricomycetidae</taxon>
        <taxon>Agaricales</taxon>
        <taxon>Agaricineae</taxon>
        <taxon>Psathyrellaceae</taxon>
        <taxon>Candolleomyces</taxon>
    </lineage>
</organism>
<dbReference type="CDD" id="cd18186">
    <property type="entry name" value="BTB_POZ_ZBTB_KLHL-like"/>
    <property type="match status" value="1"/>
</dbReference>
<keyword evidence="4" id="KW-1185">Reference proteome</keyword>
<feature type="compositionally biased region" description="Pro residues" evidence="2">
    <location>
        <begin position="25"/>
        <end position="35"/>
    </location>
</feature>
<evidence type="ECO:0008006" key="5">
    <source>
        <dbReference type="Google" id="ProtNLM"/>
    </source>
</evidence>
<dbReference type="InterPro" id="IPR011333">
    <property type="entry name" value="SKP1/BTB/POZ_sf"/>
</dbReference>
<evidence type="ECO:0000313" key="4">
    <source>
        <dbReference type="Proteomes" id="UP001140091"/>
    </source>
</evidence>
<accession>A0A9W8JC76</accession>
<evidence type="ECO:0000313" key="3">
    <source>
        <dbReference type="EMBL" id="KAJ2930149.1"/>
    </source>
</evidence>